<dbReference type="Pfam" id="PF00392">
    <property type="entry name" value="GntR"/>
    <property type="match status" value="1"/>
</dbReference>
<keyword evidence="3" id="KW-0804">Transcription</keyword>
<evidence type="ECO:0000256" key="1">
    <source>
        <dbReference type="ARBA" id="ARBA00023015"/>
    </source>
</evidence>
<dbReference type="GO" id="GO:0003677">
    <property type="term" value="F:DNA binding"/>
    <property type="evidence" value="ECO:0007669"/>
    <property type="project" value="UniProtKB-KW"/>
</dbReference>
<proteinExistence type="predicted"/>
<name>A0A7S7NL28_PALFE</name>
<dbReference type="InterPro" id="IPR036390">
    <property type="entry name" value="WH_DNA-bd_sf"/>
</dbReference>
<dbReference type="SUPFAM" id="SSF46785">
    <property type="entry name" value="Winged helix' DNA-binding domain"/>
    <property type="match status" value="1"/>
</dbReference>
<dbReference type="AlphaFoldDB" id="A0A7S7NL28"/>
<protein>
    <submittedName>
        <fullName evidence="5">GntR family transcriptional regulator</fullName>
    </submittedName>
</protein>
<dbReference type="EMBL" id="CP063849">
    <property type="protein sequence ID" value="QOY85534.1"/>
    <property type="molecule type" value="Genomic_DNA"/>
</dbReference>
<gene>
    <name evidence="5" type="ORF">IRI77_22200</name>
</gene>
<dbReference type="GO" id="GO:0003700">
    <property type="term" value="F:DNA-binding transcription factor activity"/>
    <property type="evidence" value="ECO:0007669"/>
    <property type="project" value="InterPro"/>
</dbReference>
<dbReference type="PANTHER" id="PTHR38445">
    <property type="entry name" value="HTH-TYPE TRANSCRIPTIONAL REPRESSOR YTRA"/>
    <property type="match status" value="1"/>
</dbReference>
<reference evidence="5 6" key="1">
    <citation type="submission" date="2020-10" db="EMBL/GenBank/DDBJ databases">
        <title>Complete genome sequence of Paludibaculum fermentans P105T, a facultatively anaerobic acidobacterium capable of dissimilatory Fe(III) reduction.</title>
        <authorList>
            <person name="Dedysh S.N."/>
            <person name="Beletsky A.V."/>
            <person name="Kulichevskaya I.S."/>
            <person name="Mardanov A.V."/>
            <person name="Ravin N.V."/>
        </authorList>
    </citation>
    <scope>NUCLEOTIDE SEQUENCE [LARGE SCALE GENOMIC DNA]</scope>
    <source>
        <strain evidence="5 6">P105</strain>
    </source>
</reference>
<evidence type="ECO:0000259" key="4">
    <source>
        <dbReference type="PROSITE" id="PS50949"/>
    </source>
</evidence>
<accession>A0A7S7NL28</accession>
<evidence type="ECO:0000313" key="6">
    <source>
        <dbReference type="Proteomes" id="UP000593892"/>
    </source>
</evidence>
<dbReference type="InterPro" id="IPR036388">
    <property type="entry name" value="WH-like_DNA-bd_sf"/>
</dbReference>
<dbReference type="KEGG" id="pfer:IRI77_22200"/>
<sequence>MKQHLLRLDPASGLPIYVQLVEQIKHAVEICALRPGDQLPSVRALAQELVVSPNTVVKAYMELEFAGVIELRQGAGAYVLDAERNPQAAGKLLQAKAEVHSLVEKLRGRGLLDDEIRRIFEAELLSTGEVEARNGRHK</sequence>
<dbReference type="SMART" id="SM00345">
    <property type="entry name" value="HTH_GNTR"/>
    <property type="match status" value="1"/>
</dbReference>
<dbReference type="InterPro" id="IPR000524">
    <property type="entry name" value="Tscrpt_reg_HTH_GntR"/>
</dbReference>
<keyword evidence="1" id="KW-0805">Transcription regulation</keyword>
<evidence type="ECO:0000313" key="5">
    <source>
        <dbReference type="EMBL" id="QOY85534.1"/>
    </source>
</evidence>
<dbReference type="Proteomes" id="UP000593892">
    <property type="component" value="Chromosome"/>
</dbReference>
<organism evidence="5 6">
    <name type="scientific">Paludibaculum fermentans</name>
    <dbReference type="NCBI Taxonomy" id="1473598"/>
    <lineage>
        <taxon>Bacteria</taxon>
        <taxon>Pseudomonadati</taxon>
        <taxon>Acidobacteriota</taxon>
        <taxon>Terriglobia</taxon>
        <taxon>Bryobacterales</taxon>
        <taxon>Bryobacteraceae</taxon>
        <taxon>Paludibaculum</taxon>
    </lineage>
</organism>
<evidence type="ECO:0000256" key="2">
    <source>
        <dbReference type="ARBA" id="ARBA00023125"/>
    </source>
</evidence>
<dbReference type="Gene3D" id="1.10.10.10">
    <property type="entry name" value="Winged helix-like DNA-binding domain superfamily/Winged helix DNA-binding domain"/>
    <property type="match status" value="1"/>
</dbReference>
<dbReference type="CDD" id="cd07377">
    <property type="entry name" value="WHTH_GntR"/>
    <property type="match status" value="1"/>
</dbReference>
<evidence type="ECO:0000256" key="3">
    <source>
        <dbReference type="ARBA" id="ARBA00023163"/>
    </source>
</evidence>
<dbReference type="PANTHER" id="PTHR38445:SF9">
    <property type="entry name" value="HTH-TYPE TRANSCRIPTIONAL REPRESSOR YTRA"/>
    <property type="match status" value="1"/>
</dbReference>
<keyword evidence="6" id="KW-1185">Reference proteome</keyword>
<dbReference type="PROSITE" id="PS50949">
    <property type="entry name" value="HTH_GNTR"/>
    <property type="match status" value="1"/>
</dbReference>
<dbReference type="RefSeq" id="WP_194447204.1">
    <property type="nucleotide sequence ID" value="NZ_CP063849.1"/>
</dbReference>
<keyword evidence="2" id="KW-0238">DNA-binding</keyword>
<feature type="domain" description="HTH gntR-type" evidence="4">
    <location>
        <begin position="14"/>
        <end position="82"/>
    </location>
</feature>